<organism evidence="2 3">
    <name type="scientific">Profundibacter amoris</name>
    <dbReference type="NCBI Taxonomy" id="2171755"/>
    <lineage>
        <taxon>Bacteria</taxon>
        <taxon>Pseudomonadati</taxon>
        <taxon>Pseudomonadota</taxon>
        <taxon>Alphaproteobacteria</taxon>
        <taxon>Rhodobacterales</taxon>
        <taxon>Paracoccaceae</taxon>
        <taxon>Profundibacter</taxon>
    </lineage>
</organism>
<reference evidence="2 3" key="1">
    <citation type="submission" date="2018-09" db="EMBL/GenBank/DDBJ databases">
        <title>Profundibacter amoris BAR1 gen. nov., sp. nov., a new member of the Roseobacter clade isolated at Lokis Castle Vent Field on the Arctic Mid-Oceanic Ridge.</title>
        <authorList>
            <person name="Le Moine Bauer S."/>
            <person name="Sjoeberg A.G."/>
            <person name="L'Haridon S."/>
            <person name="Stokke R."/>
            <person name="Roalkvam I."/>
            <person name="Steen I.H."/>
            <person name="Dahle H."/>
        </authorList>
    </citation>
    <scope>NUCLEOTIDE SEQUENCE [LARGE SCALE GENOMIC DNA]</scope>
    <source>
        <strain evidence="2 3">BAR1</strain>
    </source>
</reference>
<dbReference type="AlphaFoldDB" id="A0A347UGT8"/>
<gene>
    <name evidence="2" type="ORF">BAR1_09055</name>
</gene>
<feature type="region of interest" description="Disordered" evidence="1">
    <location>
        <begin position="226"/>
        <end position="253"/>
    </location>
</feature>
<name>A0A347UGT8_9RHOB</name>
<keyword evidence="3" id="KW-1185">Reference proteome</keyword>
<sequence length="297" mass="33967">MMIRFFAHGNGSGSAAVDYLLAEEVAAYDTQRHRIKGETVRRETLPEISGGDAELTRLLINNNHRKWRYTSGVIAFAASDAPTPDEQVQVMQGFEESAFAGMAEDQCNILWVRHQHMGNVELHFLIPRVELYDNRAFNAAPPGAEKYFNAFRDYWNALKGWADPQAPDRRRDLKTVFETADRAELREAIHTMVLQQIEAGDIRDHTDMRRYLETLADVGIEIKPLSEKQQERRAKQDALEAEGGKKRRRDTRITLRKIGGEGAKDTFRMEDRIYYEEWTADEYLAGKAARESTATGE</sequence>
<dbReference type="RefSeq" id="WP_118942722.1">
    <property type="nucleotide sequence ID" value="NZ_CP032125.1"/>
</dbReference>
<dbReference type="KEGG" id="pamo:BAR1_09055"/>
<evidence type="ECO:0008006" key="4">
    <source>
        <dbReference type="Google" id="ProtNLM"/>
    </source>
</evidence>
<dbReference type="EMBL" id="CP032125">
    <property type="protein sequence ID" value="AXX98066.1"/>
    <property type="molecule type" value="Genomic_DNA"/>
</dbReference>
<evidence type="ECO:0000313" key="2">
    <source>
        <dbReference type="EMBL" id="AXX98066.1"/>
    </source>
</evidence>
<evidence type="ECO:0000256" key="1">
    <source>
        <dbReference type="SAM" id="MobiDB-lite"/>
    </source>
</evidence>
<accession>A0A347UGT8</accession>
<feature type="compositionally biased region" description="Basic and acidic residues" evidence="1">
    <location>
        <begin position="226"/>
        <end position="244"/>
    </location>
</feature>
<proteinExistence type="predicted"/>
<evidence type="ECO:0000313" key="3">
    <source>
        <dbReference type="Proteomes" id="UP000261704"/>
    </source>
</evidence>
<dbReference type="Proteomes" id="UP000261704">
    <property type="component" value="Chromosome"/>
</dbReference>
<protein>
    <recommendedName>
        <fullName evidence="4">Mobilization protein</fullName>
    </recommendedName>
</protein>
<dbReference type="OrthoDB" id="5351104at2"/>